<name>A0A4Q9KY86_9MICR</name>
<feature type="domain" description="Clp1 C-terminal" evidence="5">
    <location>
        <begin position="305"/>
        <end position="408"/>
    </location>
</feature>
<sequence>MYFTKKLRNLNRFGCNNVHPFKMQRNHTISTEKEMPPNYELRLEISEEKQLKITVLQGNCEVKGQELLLEKTYLFSSIKTFLYTFTGCKIKLEGSYDVMYMSAQTNVPNIFKFFMSQLSEPTFEKILVIGKGRSTFSTILTNFFIRLHRKVLFTDLDPQCSNIIFPGTISSTIVDKLIDYKDGISVYQPLVYFYGNTVLNNLEYYFLLLQELQNAIIKKSHKDIHIFICPNNISDEHFKKICNIFEINKVIVVGDERLFSFLEFEPKINICQSNGYIDALNDLNYNFENEKISKYFYGSDNEYTPYSINLKIGTNLSVVSICEENILPATALPLGTVRKAGFGEIKDVRPSIGSVLAISDSDRRDNVHISPVIGFFVVNSTDTITKVLAPQSKPPKASFLIQGDIKYTGDLR</sequence>
<dbReference type="InterPro" id="IPR038238">
    <property type="entry name" value="Clp1_C_sf"/>
</dbReference>
<evidence type="ECO:0000259" key="7">
    <source>
        <dbReference type="Pfam" id="PF16575"/>
    </source>
</evidence>
<dbReference type="InterPro" id="IPR045116">
    <property type="entry name" value="Clp1/Grc3"/>
</dbReference>
<dbReference type="Pfam" id="PF06807">
    <property type="entry name" value="Clp1"/>
    <property type="match status" value="1"/>
</dbReference>
<proteinExistence type="predicted"/>
<dbReference type="Gene3D" id="2.60.120.1030">
    <property type="entry name" value="Clp1, DNA binding domain"/>
    <property type="match status" value="1"/>
</dbReference>
<dbReference type="PANTHER" id="PTHR12755">
    <property type="entry name" value="CLEAVAGE/POLYADENYLATION FACTOR IA SUBUNIT CLP1P"/>
    <property type="match status" value="1"/>
</dbReference>
<dbReference type="InterPro" id="IPR032324">
    <property type="entry name" value="Clp1_N"/>
</dbReference>
<evidence type="ECO:0000259" key="5">
    <source>
        <dbReference type="Pfam" id="PF06807"/>
    </source>
</evidence>
<feature type="domain" description="Clp1 P-loop" evidence="7">
    <location>
        <begin position="131"/>
        <end position="298"/>
    </location>
</feature>
<dbReference type="Pfam" id="PF16575">
    <property type="entry name" value="CLP1_P"/>
    <property type="match status" value="1"/>
</dbReference>
<dbReference type="GO" id="GO:0005524">
    <property type="term" value="F:ATP binding"/>
    <property type="evidence" value="ECO:0007669"/>
    <property type="project" value="UniProtKB-KW"/>
</dbReference>
<dbReference type="PANTHER" id="PTHR12755:SF6">
    <property type="entry name" value="POLYRIBONUCLEOTIDE 5'-HYDROXYL-KINASE CLP1"/>
    <property type="match status" value="1"/>
</dbReference>
<dbReference type="Gene3D" id="2.40.30.330">
    <property type="entry name" value="Pre-mRNA cleavage complex subunit Clp1, C-terminal domain"/>
    <property type="match status" value="1"/>
</dbReference>
<dbReference type="Gene3D" id="3.40.50.300">
    <property type="entry name" value="P-loop containing nucleotide triphosphate hydrolases"/>
    <property type="match status" value="1"/>
</dbReference>
<comment type="caution">
    <text evidence="8">The sequence shown here is derived from an EMBL/GenBank/DDBJ whole genome shotgun (WGS) entry which is preliminary data.</text>
</comment>
<protein>
    <recommendedName>
        <fullName evidence="2">Polynucleotide 5'-hydroxyl-kinase GRC3</fullName>
    </recommendedName>
    <alternativeName>
        <fullName evidence="1">Polynucleotide 5'-hydroxyl-kinase grc3</fullName>
    </alternativeName>
</protein>
<evidence type="ECO:0000313" key="9">
    <source>
        <dbReference type="Proteomes" id="UP000293045"/>
    </source>
</evidence>
<gene>
    <name evidence="8" type="ORF">CWI39_1840p0010</name>
</gene>
<dbReference type="EMBL" id="PIXR01001840">
    <property type="protein sequence ID" value="TBT99942.1"/>
    <property type="molecule type" value="Genomic_DNA"/>
</dbReference>
<reference evidence="8 9" key="1">
    <citation type="submission" date="2017-12" db="EMBL/GenBank/DDBJ databases">
        <authorList>
            <person name="Pombert J.-F."/>
            <person name="Haag K.L."/>
            <person name="Ebert D."/>
        </authorList>
    </citation>
    <scope>NUCLEOTIDE SEQUENCE [LARGE SCALE GENOMIC DNA]</scope>
    <source>
        <strain evidence="8">IL-BN-2</strain>
    </source>
</reference>
<dbReference type="GO" id="GO:0051731">
    <property type="term" value="F:polynucleotide 5'-hydroxyl-kinase activity"/>
    <property type="evidence" value="ECO:0007669"/>
    <property type="project" value="InterPro"/>
</dbReference>
<dbReference type="VEuPathDB" id="MicrosporidiaDB:CWI39_1840p0010"/>
<evidence type="ECO:0000256" key="3">
    <source>
        <dbReference type="ARBA" id="ARBA00022741"/>
    </source>
</evidence>
<feature type="domain" description="Clp1 N-terminal" evidence="6">
    <location>
        <begin position="35"/>
        <end position="114"/>
    </location>
</feature>
<dbReference type="InterPro" id="IPR038239">
    <property type="entry name" value="Clp1_N_sf"/>
</dbReference>
<dbReference type="Pfam" id="PF16573">
    <property type="entry name" value="CLP1_N"/>
    <property type="match status" value="1"/>
</dbReference>
<dbReference type="InterPro" id="IPR027417">
    <property type="entry name" value="P-loop_NTPase"/>
</dbReference>
<dbReference type="InterPro" id="IPR032319">
    <property type="entry name" value="CLP1_P"/>
</dbReference>
<dbReference type="InterPro" id="IPR010655">
    <property type="entry name" value="Clp1_C"/>
</dbReference>
<dbReference type="VEuPathDB" id="MicrosporidiaDB:CWI36_0862p0020"/>
<dbReference type="AlphaFoldDB" id="A0A4Q9KY86"/>
<dbReference type="GO" id="GO:0031124">
    <property type="term" value="P:mRNA 3'-end processing"/>
    <property type="evidence" value="ECO:0007669"/>
    <property type="project" value="InterPro"/>
</dbReference>
<dbReference type="Proteomes" id="UP000293045">
    <property type="component" value="Unassembled WGS sequence"/>
</dbReference>
<dbReference type="GO" id="GO:0006388">
    <property type="term" value="P:tRNA splicing, via endonucleolytic cleavage and ligation"/>
    <property type="evidence" value="ECO:0007669"/>
    <property type="project" value="TreeGrafter"/>
</dbReference>
<evidence type="ECO:0000313" key="8">
    <source>
        <dbReference type="EMBL" id="TBT99942.1"/>
    </source>
</evidence>
<evidence type="ECO:0000259" key="6">
    <source>
        <dbReference type="Pfam" id="PF16573"/>
    </source>
</evidence>
<accession>A0A4Q9KY86</accession>
<evidence type="ECO:0000256" key="4">
    <source>
        <dbReference type="ARBA" id="ARBA00022840"/>
    </source>
</evidence>
<evidence type="ECO:0000256" key="1">
    <source>
        <dbReference type="ARBA" id="ARBA00018706"/>
    </source>
</evidence>
<evidence type="ECO:0000256" key="2">
    <source>
        <dbReference type="ARBA" id="ARBA00019824"/>
    </source>
</evidence>
<dbReference type="GO" id="GO:0005634">
    <property type="term" value="C:nucleus"/>
    <property type="evidence" value="ECO:0007669"/>
    <property type="project" value="TreeGrafter"/>
</dbReference>
<keyword evidence="3" id="KW-0547">Nucleotide-binding</keyword>
<keyword evidence="4" id="KW-0067">ATP-binding</keyword>
<organism evidence="8 9">
    <name type="scientific">Hamiltosporidium magnivora</name>
    <dbReference type="NCBI Taxonomy" id="148818"/>
    <lineage>
        <taxon>Eukaryota</taxon>
        <taxon>Fungi</taxon>
        <taxon>Fungi incertae sedis</taxon>
        <taxon>Microsporidia</taxon>
        <taxon>Dubosqiidae</taxon>
        <taxon>Hamiltosporidium</taxon>
    </lineage>
</organism>